<evidence type="ECO:0008006" key="3">
    <source>
        <dbReference type="Google" id="ProtNLM"/>
    </source>
</evidence>
<dbReference type="SUPFAM" id="SSF46785">
    <property type="entry name" value="Winged helix' DNA-binding domain"/>
    <property type="match status" value="1"/>
</dbReference>
<organism evidence="1 2">
    <name type="scientific">Deinococcus metalli</name>
    <dbReference type="NCBI Taxonomy" id="1141878"/>
    <lineage>
        <taxon>Bacteria</taxon>
        <taxon>Thermotogati</taxon>
        <taxon>Deinococcota</taxon>
        <taxon>Deinococci</taxon>
        <taxon>Deinococcales</taxon>
        <taxon>Deinococcaceae</taxon>
        <taxon>Deinococcus</taxon>
    </lineage>
</organism>
<dbReference type="InterPro" id="IPR036390">
    <property type="entry name" value="WH_DNA-bd_sf"/>
</dbReference>
<dbReference type="Gene3D" id="1.10.10.10">
    <property type="entry name" value="Winged helix-like DNA-binding domain superfamily/Winged helix DNA-binding domain"/>
    <property type="match status" value="1"/>
</dbReference>
<dbReference type="RefSeq" id="WP_184113027.1">
    <property type="nucleotide sequence ID" value="NZ_BNAJ01000007.1"/>
</dbReference>
<dbReference type="Proteomes" id="UP000539473">
    <property type="component" value="Unassembled WGS sequence"/>
</dbReference>
<reference evidence="1 2" key="1">
    <citation type="submission" date="2020-08" db="EMBL/GenBank/DDBJ databases">
        <title>Genomic Encyclopedia of Type Strains, Phase IV (KMG-IV): sequencing the most valuable type-strain genomes for metagenomic binning, comparative biology and taxonomic classification.</title>
        <authorList>
            <person name="Goeker M."/>
        </authorList>
    </citation>
    <scope>NUCLEOTIDE SEQUENCE [LARGE SCALE GENOMIC DNA]</scope>
    <source>
        <strain evidence="1 2">DSM 27521</strain>
    </source>
</reference>
<dbReference type="AlphaFoldDB" id="A0A7W8NNZ6"/>
<protein>
    <recommendedName>
        <fullName evidence="3">ArsR family transcriptional regulator</fullName>
    </recommendedName>
</protein>
<name>A0A7W8NNZ6_9DEIO</name>
<dbReference type="EMBL" id="JACHFK010000007">
    <property type="protein sequence ID" value="MBB5377449.1"/>
    <property type="molecule type" value="Genomic_DNA"/>
</dbReference>
<gene>
    <name evidence="1" type="ORF">HNQ07_002941</name>
</gene>
<proteinExistence type="predicted"/>
<evidence type="ECO:0000313" key="1">
    <source>
        <dbReference type="EMBL" id="MBB5377449.1"/>
    </source>
</evidence>
<dbReference type="InterPro" id="IPR036388">
    <property type="entry name" value="WH-like_DNA-bd_sf"/>
</dbReference>
<accession>A0A7W8NNZ6</accession>
<evidence type="ECO:0000313" key="2">
    <source>
        <dbReference type="Proteomes" id="UP000539473"/>
    </source>
</evidence>
<sequence length="235" mass="26074">MPETIFGSPSGPWWTVHTEAQASLLARPDSRRYLEPFIGRERTAAEGARELGVSVERLLYRVRQLRAAGLLLQTGTRRRAGRPERLYRAVADAFIVPFALTPFADLEAQIVRQAAPLWELEVRAGARAGRDRGLTSRLIYRDTTGELHSETALPEGTTWRAMHPEPGGDFAGVYHLDDAAAREVGALWEALRDRLNRDRRAPGEGRPYLIRTAMVPLRPDDLADVPALGAPGPRP</sequence>
<comment type="caution">
    <text evidence="1">The sequence shown here is derived from an EMBL/GenBank/DDBJ whole genome shotgun (WGS) entry which is preliminary data.</text>
</comment>